<dbReference type="STRING" id="402881.Plav_0338"/>
<dbReference type="InterPro" id="IPR003265">
    <property type="entry name" value="HhH-GPD_domain"/>
</dbReference>
<keyword evidence="4" id="KW-0456">Lyase</keyword>
<evidence type="ECO:0000256" key="4">
    <source>
        <dbReference type="ARBA" id="ARBA00023239"/>
    </source>
</evidence>
<sequence length="240" mass="26939">MHNMKHATIFYRSEFAPDDEVVPGVKFGRPEWVPSPAFWAERALQEGPFAENYVSPTGTPLVEDVVFCLLGGYGVKMEINRAAWNRLKRADVLAPQSSPSAEEIELLLRKPLSVAGRQVRYRFPRQRAARVAAAIAFLGSRTFSTEAPLELRSELMSLPGVGPKTASWIVRNWTGSNEVAILDIHVLRAGQIIGLFPTQVTLPRDYQSLEMRFLEFASALQVPASLLDALMWREMRTLTR</sequence>
<evidence type="ECO:0000256" key="1">
    <source>
        <dbReference type="ARBA" id="ARBA00022763"/>
    </source>
</evidence>
<dbReference type="InterPro" id="IPR023170">
    <property type="entry name" value="HhH_base_excis_C"/>
</dbReference>
<evidence type="ECO:0000256" key="3">
    <source>
        <dbReference type="ARBA" id="ARBA00023204"/>
    </source>
</evidence>
<dbReference type="GO" id="GO:0003906">
    <property type="term" value="F:DNA-(apurinic or apyrimidinic site) endonuclease activity"/>
    <property type="evidence" value="ECO:0007669"/>
    <property type="project" value="InterPro"/>
</dbReference>
<organism evidence="8 9">
    <name type="scientific">Parvibaculum lavamentivorans (strain DS-1 / DSM 13023 / NCIMB 13966)</name>
    <dbReference type="NCBI Taxonomy" id="402881"/>
    <lineage>
        <taxon>Bacteria</taxon>
        <taxon>Pseudomonadati</taxon>
        <taxon>Pseudomonadota</taxon>
        <taxon>Alphaproteobacteria</taxon>
        <taxon>Hyphomicrobiales</taxon>
        <taxon>Parvibaculaceae</taxon>
        <taxon>Parvibaculum</taxon>
    </lineage>
</organism>
<dbReference type="InterPro" id="IPR011257">
    <property type="entry name" value="DNA_glycosylase"/>
</dbReference>
<keyword evidence="2" id="KW-0378">Hydrolase</keyword>
<evidence type="ECO:0000256" key="5">
    <source>
        <dbReference type="ARBA" id="ARBA00023268"/>
    </source>
</evidence>
<dbReference type="Gene3D" id="1.10.1670.10">
    <property type="entry name" value="Helix-hairpin-Helix base-excision DNA repair enzymes (C-terminal)"/>
    <property type="match status" value="1"/>
</dbReference>
<dbReference type="Pfam" id="PF22175">
    <property type="entry name" value="Ogg-HhH"/>
    <property type="match status" value="1"/>
</dbReference>
<keyword evidence="3" id="KW-0234">DNA repair</keyword>
<dbReference type="eggNOG" id="COG0177">
    <property type="taxonomic scope" value="Bacteria"/>
</dbReference>
<accession>A7HPX8</accession>
<protein>
    <recommendedName>
        <fullName evidence="7">HhH-GPD domain-containing protein</fullName>
    </recommendedName>
</protein>
<feature type="domain" description="HhH-GPD" evidence="7">
    <location>
        <begin position="75"/>
        <end position="236"/>
    </location>
</feature>
<dbReference type="Gene3D" id="1.10.340.30">
    <property type="entry name" value="Hypothetical protein, domain 2"/>
    <property type="match status" value="1"/>
</dbReference>
<dbReference type="SUPFAM" id="SSF48150">
    <property type="entry name" value="DNA-glycosylase"/>
    <property type="match status" value="1"/>
</dbReference>
<dbReference type="AlphaFoldDB" id="A7HPX8"/>
<dbReference type="InterPro" id="IPR012092">
    <property type="entry name" value="DNA_glyclase/AP_lyase_Ogg"/>
</dbReference>
<evidence type="ECO:0000256" key="6">
    <source>
        <dbReference type="ARBA" id="ARBA00023295"/>
    </source>
</evidence>
<evidence type="ECO:0000313" key="8">
    <source>
        <dbReference type="EMBL" id="ABS61961.1"/>
    </source>
</evidence>
<dbReference type="HOGENOM" id="CLU_095594_0_0_5"/>
<dbReference type="Proteomes" id="UP000006377">
    <property type="component" value="Chromosome"/>
</dbReference>
<keyword evidence="1" id="KW-0227">DNA damage</keyword>
<dbReference type="EMBL" id="CP000774">
    <property type="protein sequence ID" value="ABS61961.1"/>
    <property type="molecule type" value="Genomic_DNA"/>
</dbReference>
<dbReference type="SMART" id="SM00478">
    <property type="entry name" value="ENDO3c"/>
    <property type="match status" value="1"/>
</dbReference>
<keyword evidence="9" id="KW-1185">Reference proteome</keyword>
<keyword evidence="5" id="KW-0511">Multifunctional enzyme</keyword>
<dbReference type="GO" id="GO:0006284">
    <property type="term" value="P:base-excision repair"/>
    <property type="evidence" value="ECO:0007669"/>
    <property type="project" value="InterPro"/>
</dbReference>
<gene>
    <name evidence="8" type="ordered locus">Plav_0338</name>
</gene>
<dbReference type="GO" id="GO:0016829">
    <property type="term" value="F:lyase activity"/>
    <property type="evidence" value="ECO:0007669"/>
    <property type="project" value="UniProtKB-KW"/>
</dbReference>
<evidence type="ECO:0000259" key="7">
    <source>
        <dbReference type="SMART" id="SM00478"/>
    </source>
</evidence>
<name>A7HPX8_PARL1</name>
<proteinExistence type="predicted"/>
<dbReference type="KEGG" id="pla:Plav_0338"/>
<evidence type="ECO:0000313" key="9">
    <source>
        <dbReference type="Proteomes" id="UP000006377"/>
    </source>
</evidence>
<dbReference type="GO" id="GO:0016799">
    <property type="term" value="F:hydrolase activity, hydrolyzing N-glycosyl compounds"/>
    <property type="evidence" value="ECO:0007669"/>
    <property type="project" value="InterPro"/>
</dbReference>
<keyword evidence="6" id="KW-0326">Glycosidase</keyword>
<reference evidence="8 9" key="1">
    <citation type="journal article" date="2011" name="Stand. Genomic Sci.">
        <title>Complete genome sequence of Parvibaculum lavamentivorans type strain (DS-1(T)).</title>
        <authorList>
            <person name="Schleheck D."/>
            <person name="Weiss M."/>
            <person name="Pitluck S."/>
            <person name="Bruce D."/>
            <person name="Land M.L."/>
            <person name="Han S."/>
            <person name="Saunders E."/>
            <person name="Tapia R."/>
            <person name="Detter C."/>
            <person name="Brettin T."/>
            <person name="Han J."/>
            <person name="Woyke T."/>
            <person name="Goodwin L."/>
            <person name="Pennacchio L."/>
            <person name="Nolan M."/>
            <person name="Cook A.M."/>
            <person name="Kjelleberg S."/>
            <person name="Thomas T."/>
        </authorList>
    </citation>
    <scope>NUCLEOTIDE SEQUENCE [LARGE SCALE GENOMIC DNA]</scope>
    <source>
        <strain evidence="9">DS-1 / DSM 13023 / NCIMB 13966</strain>
    </source>
</reference>
<evidence type="ECO:0000256" key="2">
    <source>
        <dbReference type="ARBA" id="ARBA00022801"/>
    </source>
</evidence>